<dbReference type="OrthoDB" id="9610195at2759"/>
<reference evidence="2" key="1">
    <citation type="submission" date="2021-02" db="EMBL/GenBank/DDBJ databases">
        <authorList>
            <person name="Steward A R."/>
        </authorList>
    </citation>
    <scope>NUCLEOTIDE SEQUENCE</scope>
</reference>
<feature type="domain" description="DDB1- and CUL4-associated factor 12 beta-propeller" evidence="1">
    <location>
        <begin position="221"/>
        <end position="256"/>
    </location>
</feature>
<organism evidence="2 3">
    <name type="scientific">Pieris macdunnoughi</name>
    <dbReference type="NCBI Taxonomy" id="345717"/>
    <lineage>
        <taxon>Eukaryota</taxon>
        <taxon>Metazoa</taxon>
        <taxon>Ecdysozoa</taxon>
        <taxon>Arthropoda</taxon>
        <taxon>Hexapoda</taxon>
        <taxon>Insecta</taxon>
        <taxon>Pterygota</taxon>
        <taxon>Neoptera</taxon>
        <taxon>Endopterygota</taxon>
        <taxon>Lepidoptera</taxon>
        <taxon>Glossata</taxon>
        <taxon>Ditrysia</taxon>
        <taxon>Papilionoidea</taxon>
        <taxon>Pieridae</taxon>
        <taxon>Pierinae</taxon>
        <taxon>Pieris</taxon>
    </lineage>
</organism>
<dbReference type="AlphaFoldDB" id="A0A821QKZ3"/>
<name>A0A821QKZ3_9NEOP</name>
<feature type="domain" description="DDB1- and CUL4-associated factor 12 beta-propeller" evidence="1">
    <location>
        <begin position="47"/>
        <end position="200"/>
    </location>
</feature>
<dbReference type="InterPro" id="IPR015943">
    <property type="entry name" value="WD40/YVTN_repeat-like_dom_sf"/>
</dbReference>
<dbReference type="SUPFAM" id="SSF50978">
    <property type="entry name" value="WD40 repeat-like"/>
    <property type="match status" value="1"/>
</dbReference>
<dbReference type="Gene3D" id="2.130.10.10">
    <property type="entry name" value="YVTN repeat-like/Quinoprotein amine dehydrogenase"/>
    <property type="match status" value="1"/>
</dbReference>
<protein>
    <recommendedName>
        <fullName evidence="1">DDB1- and CUL4-associated factor 12 beta-propeller domain-containing protein</fullName>
    </recommendedName>
</protein>
<evidence type="ECO:0000313" key="2">
    <source>
        <dbReference type="EMBL" id="CAF4825599.1"/>
    </source>
</evidence>
<comment type="caution">
    <text evidence="2">The sequence shown here is derived from an EMBL/GenBank/DDBJ whole genome shotgun (WGS) entry which is preliminary data.</text>
</comment>
<dbReference type="InterPro" id="IPR056151">
    <property type="entry name" value="Beta-prop_DCAF12"/>
</dbReference>
<sequence>MSQTVRRSKVSILLYTKRQAEYMKDEARTWALRPENQDFVRYSDSDSEEETPTEQHITLCTSYNFVDYVRSREIQAPEEVRAFNPRWREIAALSLDGYIHVFDASTFRQTLSQKLPSRQDLFCLATQESGSLYAIGCKSYTLLLDSRTLKSVKKITSRNNVCGIRSATFRGDLLTISTEVGLLMFYDVRAGKYLKSNLHPTKTVALRAWRVCAPGRRSGRTPTSEYTHCYDDSGTTIFTAGGPSPAALIGNYAGIWQ</sequence>
<dbReference type="EMBL" id="CAJOBZ010000009">
    <property type="protein sequence ID" value="CAF4825599.1"/>
    <property type="molecule type" value="Genomic_DNA"/>
</dbReference>
<evidence type="ECO:0000259" key="1">
    <source>
        <dbReference type="Pfam" id="PF23760"/>
    </source>
</evidence>
<proteinExistence type="predicted"/>
<dbReference type="Proteomes" id="UP000663880">
    <property type="component" value="Unassembled WGS sequence"/>
</dbReference>
<keyword evidence="3" id="KW-1185">Reference proteome</keyword>
<evidence type="ECO:0000313" key="3">
    <source>
        <dbReference type="Proteomes" id="UP000663880"/>
    </source>
</evidence>
<gene>
    <name evidence="2" type="ORF">PMACD_LOCUS4876</name>
</gene>
<dbReference type="InterPro" id="IPR036322">
    <property type="entry name" value="WD40_repeat_dom_sf"/>
</dbReference>
<accession>A0A821QKZ3</accession>
<dbReference type="Pfam" id="PF23760">
    <property type="entry name" value="Beta-prop_DCAF12"/>
    <property type="match status" value="2"/>
</dbReference>